<accession>A0A8D8MA38</accession>
<organism evidence="1">
    <name type="scientific">Cacopsylla melanoneura</name>
    <dbReference type="NCBI Taxonomy" id="428564"/>
    <lineage>
        <taxon>Eukaryota</taxon>
        <taxon>Metazoa</taxon>
        <taxon>Ecdysozoa</taxon>
        <taxon>Arthropoda</taxon>
        <taxon>Hexapoda</taxon>
        <taxon>Insecta</taxon>
        <taxon>Pterygota</taxon>
        <taxon>Neoptera</taxon>
        <taxon>Paraneoptera</taxon>
        <taxon>Hemiptera</taxon>
        <taxon>Sternorrhyncha</taxon>
        <taxon>Psylloidea</taxon>
        <taxon>Psyllidae</taxon>
        <taxon>Psyllinae</taxon>
        <taxon>Cacopsylla</taxon>
    </lineage>
</organism>
<proteinExistence type="predicted"/>
<protein>
    <submittedName>
        <fullName evidence="1">Uncharacterized protein</fullName>
    </submittedName>
</protein>
<sequence>MQAIFLDFSSSFSEPRVIMRSYLWAACLRVVDSKFIVFGALQPFSEKPPTISIAVIVSLNTCWRQLLSSGLNTFSKCLQLLLIERMVFTNLASNIILALM</sequence>
<dbReference type="EMBL" id="HBUF01569582">
    <property type="protein sequence ID" value="CAG6765945.1"/>
    <property type="molecule type" value="Transcribed_RNA"/>
</dbReference>
<evidence type="ECO:0000313" key="1">
    <source>
        <dbReference type="EMBL" id="CAG6623441.1"/>
    </source>
</evidence>
<dbReference type="AlphaFoldDB" id="A0A8D8MA38"/>
<name>A0A8D8MA38_9HEMI</name>
<reference evidence="1" key="1">
    <citation type="submission" date="2021-05" db="EMBL/GenBank/DDBJ databases">
        <authorList>
            <person name="Alioto T."/>
            <person name="Alioto T."/>
            <person name="Gomez Garrido J."/>
        </authorList>
    </citation>
    <scope>NUCLEOTIDE SEQUENCE</scope>
</reference>
<dbReference type="EMBL" id="HBUF01054981">
    <property type="protein sequence ID" value="CAG6623441.1"/>
    <property type="molecule type" value="Transcribed_RNA"/>
</dbReference>